<dbReference type="STRING" id="1297742.A176_006536"/>
<dbReference type="Gene3D" id="3.40.30.10">
    <property type="entry name" value="Glutaredoxin"/>
    <property type="match status" value="1"/>
</dbReference>
<dbReference type="SUPFAM" id="SSF52833">
    <property type="entry name" value="Thioredoxin-like"/>
    <property type="match status" value="1"/>
</dbReference>
<keyword evidence="2" id="KW-1185">Reference proteome</keyword>
<dbReference type="OrthoDB" id="1495450at2"/>
<organism evidence="1 2">
    <name type="scientific">Pseudomyxococcus hansupus</name>
    <dbReference type="NCBI Taxonomy" id="1297742"/>
    <lineage>
        <taxon>Bacteria</taxon>
        <taxon>Pseudomonadati</taxon>
        <taxon>Myxococcota</taxon>
        <taxon>Myxococcia</taxon>
        <taxon>Myxococcales</taxon>
        <taxon>Cystobacterineae</taxon>
        <taxon>Myxococcaceae</taxon>
        <taxon>Pseudomyxococcus</taxon>
    </lineage>
</organism>
<name>A0A0H4X382_9BACT</name>
<sequence length="205" mass="21414">MKPPVRKRGWLVLTGVLWLGGVTVGSLAMARYALTPGESLEPPSRWPTGIEVPRVEGRPTLVMLAHPMCPCTRASIGELSLVMAKAKGRLDAFVLFLKPEGTGQAWEEGELWRAAGAIPGVTVLRDAGGAQSERFGAVTSGHVLFYDAGGTLRFQGGITSARGHAGDNVGRAAVEALLAAEDAGAERTAHAVYGCELTSPRGSAP</sequence>
<dbReference type="InterPro" id="IPR036249">
    <property type="entry name" value="Thioredoxin-like_sf"/>
</dbReference>
<reference evidence="1 2" key="1">
    <citation type="journal article" date="2016" name="PLoS ONE">
        <title>Complete Genome Sequence and Comparative Genomics of a Novel Myxobacterium Myxococcus hansupus.</title>
        <authorList>
            <person name="Sharma G."/>
            <person name="Narwani T."/>
            <person name="Subramanian S."/>
        </authorList>
    </citation>
    <scope>NUCLEOTIDE SEQUENCE [LARGE SCALE GENOMIC DNA]</scope>
    <source>
        <strain evidence="2">mixupus</strain>
    </source>
</reference>
<dbReference type="Proteomes" id="UP000009026">
    <property type="component" value="Chromosome"/>
</dbReference>
<protein>
    <recommendedName>
        <fullName evidence="3">RedB protein</fullName>
    </recommendedName>
</protein>
<accession>A0A0H4X382</accession>
<gene>
    <name evidence="1" type="ORF">A176_006536</name>
</gene>
<proteinExistence type="predicted"/>
<evidence type="ECO:0008006" key="3">
    <source>
        <dbReference type="Google" id="ProtNLM"/>
    </source>
</evidence>
<dbReference type="RefSeq" id="WP_044890334.1">
    <property type="nucleotide sequence ID" value="NZ_CP012109.1"/>
</dbReference>
<evidence type="ECO:0000313" key="2">
    <source>
        <dbReference type="Proteomes" id="UP000009026"/>
    </source>
</evidence>
<evidence type="ECO:0000313" key="1">
    <source>
        <dbReference type="EMBL" id="AKQ69624.1"/>
    </source>
</evidence>
<dbReference type="EMBL" id="CP012109">
    <property type="protein sequence ID" value="AKQ69624.1"/>
    <property type="molecule type" value="Genomic_DNA"/>
</dbReference>
<dbReference type="PATRIC" id="fig|1297742.4.peg.6625"/>
<dbReference type="AlphaFoldDB" id="A0A0H4X382"/>
<dbReference type="eggNOG" id="COG0526">
    <property type="taxonomic scope" value="Bacteria"/>
</dbReference>
<dbReference type="KEGG" id="mym:A176_006536"/>